<dbReference type="Gene3D" id="2.80.10.50">
    <property type="match status" value="3"/>
</dbReference>
<evidence type="ECO:0000313" key="3">
    <source>
        <dbReference type="EMBL" id="GAA2245040.1"/>
    </source>
</evidence>
<dbReference type="SUPFAM" id="SSF50370">
    <property type="entry name" value="Ricin B-like lectins"/>
    <property type="match status" value="1"/>
</dbReference>
<dbReference type="PROSITE" id="PS50231">
    <property type="entry name" value="RICIN_B_LECTIN"/>
    <property type="match status" value="1"/>
</dbReference>
<feature type="domain" description="Ricin B lectin" evidence="2">
    <location>
        <begin position="29"/>
        <end position="160"/>
    </location>
</feature>
<feature type="chain" id="PRO_5047046276" description="Ricin B lectin domain-containing protein" evidence="1">
    <location>
        <begin position="22"/>
        <end position="160"/>
    </location>
</feature>
<proteinExistence type="predicted"/>
<gene>
    <name evidence="3" type="ORF">GCM10010430_28630</name>
</gene>
<accession>A0ABN3DZ94</accession>
<evidence type="ECO:0000313" key="4">
    <source>
        <dbReference type="Proteomes" id="UP001500305"/>
    </source>
</evidence>
<dbReference type="EMBL" id="BAAATR010000010">
    <property type="protein sequence ID" value="GAA2245040.1"/>
    <property type="molecule type" value="Genomic_DNA"/>
</dbReference>
<dbReference type="CDD" id="cd00161">
    <property type="entry name" value="beta-trefoil_Ricin-like"/>
    <property type="match status" value="1"/>
</dbReference>
<comment type="caution">
    <text evidence="3">The sequence shown here is derived from an EMBL/GenBank/DDBJ whole genome shotgun (WGS) entry which is preliminary data.</text>
</comment>
<feature type="signal peptide" evidence="1">
    <location>
        <begin position="1"/>
        <end position="21"/>
    </location>
</feature>
<dbReference type="Pfam" id="PF14200">
    <property type="entry name" value="RicinB_lectin_2"/>
    <property type="match status" value="1"/>
</dbReference>
<dbReference type="InterPro" id="IPR000772">
    <property type="entry name" value="Ricin_B_lectin"/>
</dbReference>
<keyword evidence="1" id="KW-0732">Signal</keyword>
<protein>
    <recommendedName>
        <fullName evidence="2">Ricin B lectin domain-containing protein</fullName>
    </recommendedName>
</protein>
<dbReference type="SMART" id="SM00458">
    <property type="entry name" value="RICIN"/>
    <property type="match status" value="1"/>
</dbReference>
<name>A0ABN3DZ94_9ACTN</name>
<dbReference type="RefSeq" id="WP_344636726.1">
    <property type="nucleotide sequence ID" value="NZ_BAAATR010000010.1"/>
</dbReference>
<dbReference type="InterPro" id="IPR035992">
    <property type="entry name" value="Ricin_B-like_lectins"/>
</dbReference>
<dbReference type="Proteomes" id="UP001500305">
    <property type="component" value="Unassembled WGS sequence"/>
</dbReference>
<keyword evidence="4" id="KW-1185">Reference proteome</keyword>
<evidence type="ECO:0000259" key="2">
    <source>
        <dbReference type="SMART" id="SM00458"/>
    </source>
</evidence>
<reference evidence="3 4" key="1">
    <citation type="journal article" date="2019" name="Int. J. Syst. Evol. Microbiol.">
        <title>The Global Catalogue of Microorganisms (GCM) 10K type strain sequencing project: providing services to taxonomists for standard genome sequencing and annotation.</title>
        <authorList>
            <consortium name="The Broad Institute Genomics Platform"/>
            <consortium name="The Broad Institute Genome Sequencing Center for Infectious Disease"/>
            <person name="Wu L."/>
            <person name="Ma J."/>
        </authorList>
    </citation>
    <scope>NUCLEOTIDE SEQUENCE [LARGE SCALE GENOMIC DNA]</scope>
    <source>
        <strain evidence="3 4">JCM 7356</strain>
    </source>
</reference>
<evidence type="ECO:0000256" key="1">
    <source>
        <dbReference type="SAM" id="SignalP"/>
    </source>
</evidence>
<organism evidence="3 4">
    <name type="scientific">Kitasatospora cystarginea</name>
    <dbReference type="NCBI Taxonomy" id="58350"/>
    <lineage>
        <taxon>Bacteria</taxon>
        <taxon>Bacillati</taxon>
        <taxon>Actinomycetota</taxon>
        <taxon>Actinomycetes</taxon>
        <taxon>Kitasatosporales</taxon>
        <taxon>Streptomycetaceae</taxon>
        <taxon>Kitasatospora</taxon>
    </lineage>
</organism>
<sequence length="160" mass="16703">MTKALTRIAATAAGLMLAAGAALVNAPSASALVSGSQHSVATGKCLGVYGNVPFDGTAAVIWGCNGNADQNWELTGTGGGYYQLQNGNSECLGIYSGDATQWNCNGHDDQQWYIDRPAGYSSAMLRSKTNWTLCLTVPGNVDGSRVTLATCAGQDNQLWY</sequence>